<evidence type="ECO:0000313" key="9">
    <source>
        <dbReference type="EMBL" id="RGM08662.1"/>
    </source>
</evidence>
<evidence type="ECO:0000256" key="4">
    <source>
        <dbReference type="ARBA" id="ARBA00022807"/>
    </source>
</evidence>
<dbReference type="GO" id="GO:0006508">
    <property type="term" value="P:proteolysis"/>
    <property type="evidence" value="ECO:0007669"/>
    <property type="project" value="UniProtKB-KW"/>
</dbReference>
<dbReference type="InterPro" id="IPR000064">
    <property type="entry name" value="NLP_P60_dom"/>
</dbReference>
<feature type="domain" description="SH3b" evidence="6">
    <location>
        <begin position="338"/>
        <end position="401"/>
    </location>
</feature>
<dbReference type="GO" id="GO:0008234">
    <property type="term" value="F:cysteine-type peptidase activity"/>
    <property type="evidence" value="ECO:0007669"/>
    <property type="project" value="UniProtKB-KW"/>
</dbReference>
<dbReference type="Proteomes" id="UP000095651">
    <property type="component" value="Unassembled WGS sequence"/>
</dbReference>
<dbReference type="InterPro" id="IPR003646">
    <property type="entry name" value="SH3-like_bac-type"/>
</dbReference>
<dbReference type="InterPro" id="IPR038765">
    <property type="entry name" value="Papain-like_cys_pep_sf"/>
</dbReference>
<feature type="domain" description="SH3b" evidence="6">
    <location>
        <begin position="111"/>
        <end position="175"/>
    </location>
</feature>
<dbReference type="EMBL" id="CYZE01000001">
    <property type="protein sequence ID" value="CUN54455.1"/>
    <property type="molecule type" value="Genomic_DNA"/>
</dbReference>
<dbReference type="InterPro" id="IPR052354">
    <property type="entry name" value="Cell_Wall_Dynamics_Protein"/>
</dbReference>
<dbReference type="Pfam" id="PF08239">
    <property type="entry name" value="SH3_3"/>
    <property type="match status" value="4"/>
</dbReference>
<keyword evidence="5" id="KW-0812">Transmembrane</keyword>
<dbReference type="EC" id="3.4.-.-" evidence="8"/>
<protein>
    <submittedName>
        <fullName evidence="9">Hydrolase Nlp/P60</fullName>
    </submittedName>
    <submittedName>
        <fullName evidence="8">NLP/P60 protein</fullName>
        <ecNumber evidence="8">3.4.-.-</ecNumber>
    </submittedName>
</protein>
<gene>
    <name evidence="8" type="primary">ykfC_1</name>
    <name evidence="9" type="ORF">DXC39_01460</name>
    <name evidence="8" type="ORF">ERS852407_00514</name>
</gene>
<dbReference type="SUPFAM" id="SSF54001">
    <property type="entry name" value="Cysteine proteinases"/>
    <property type="match status" value="1"/>
</dbReference>
<dbReference type="RefSeq" id="WP_055652873.1">
    <property type="nucleotide sequence ID" value="NZ_CABIXC010000001.1"/>
</dbReference>
<evidence type="ECO:0000313" key="10">
    <source>
        <dbReference type="Proteomes" id="UP000095651"/>
    </source>
</evidence>
<keyword evidence="3 8" id="KW-0378">Hydrolase</keyword>
<dbReference type="Pfam" id="PF00877">
    <property type="entry name" value="NLPC_P60"/>
    <property type="match status" value="1"/>
</dbReference>
<name>A0A173XV61_9FIRM</name>
<reference evidence="8 10" key="1">
    <citation type="submission" date="2015-09" db="EMBL/GenBank/DDBJ databases">
        <authorList>
            <consortium name="Pathogen Informatics"/>
        </authorList>
    </citation>
    <scope>NUCLEOTIDE SEQUENCE [LARGE SCALE GENOMIC DNA]</scope>
    <source>
        <strain evidence="8 10">2789STDY5608850</strain>
    </source>
</reference>
<proteinExistence type="inferred from homology"/>
<dbReference type="PANTHER" id="PTHR34408">
    <property type="entry name" value="FAMILY PROTEIN, PUTATIVE-RELATED"/>
    <property type="match status" value="1"/>
</dbReference>
<keyword evidence="2" id="KW-0645">Protease</keyword>
<feature type="domain" description="SH3b" evidence="6">
    <location>
        <begin position="263"/>
        <end position="327"/>
    </location>
</feature>
<dbReference type="Proteomes" id="UP000261257">
    <property type="component" value="Unassembled WGS sequence"/>
</dbReference>
<evidence type="ECO:0000256" key="5">
    <source>
        <dbReference type="SAM" id="Phobius"/>
    </source>
</evidence>
<feature type="domain" description="NlpC/P60" evidence="7">
    <location>
        <begin position="420"/>
        <end position="541"/>
    </location>
</feature>
<organism evidence="8 10">
    <name type="scientific">Hungatella hathewayi</name>
    <dbReference type="NCBI Taxonomy" id="154046"/>
    <lineage>
        <taxon>Bacteria</taxon>
        <taxon>Bacillati</taxon>
        <taxon>Bacillota</taxon>
        <taxon>Clostridia</taxon>
        <taxon>Lachnospirales</taxon>
        <taxon>Lachnospiraceae</taxon>
        <taxon>Hungatella</taxon>
    </lineage>
</organism>
<sequence length="541" mass="59499">MENKSDKSDKKDYIVHLNKARKKRNKNDFERYIILAVIAVVVVVILLFAGKAIAKRVSAGAEKTTAATETESQAEDPGQLKIAAKEAEESEAEAQAKKTEEEKKAVVDSYQNLGIVQVSGYLNVRKEPNTSADIVGKLMGDSACEILDSTQEGWYKVSSGGIEGYIDSQYVLTGDEAKAKAYELVTLRAIVQVDNLNIRKEANTTSDVVGQGLINERYEVIDQVDGWVQIPSGYMSADYVKLEYALNEARKLDLKAMIFNMYKNIGISDVDNYLNVREEPSEDGKVIAKMPSKAAGNILETTDNGWYKIQSGKITGYVKSDYILTGQAAKDEALKVAELMAIVNTDMLNARSEPSTDSKIWTQISNNEKYPVLKQIDGWVEIELEEDSNAYVASDYVDVRYALPEAIKFSPLEEKANAAASLRTQIVNYALQFLGNPYVWGGTSLTKGADCSGFTLSVFGHFGISLPHYSGAQANMGKAVKSSEMRPGDLVFYANSKGTINHVGIYIGNGQIVNAASRRSGIKISTWNYRTPVRIRNILGD</sequence>
<feature type="transmembrane region" description="Helical" evidence="5">
    <location>
        <begin position="29"/>
        <end position="49"/>
    </location>
</feature>
<dbReference type="AlphaFoldDB" id="A0A173XV61"/>
<evidence type="ECO:0000256" key="3">
    <source>
        <dbReference type="ARBA" id="ARBA00022801"/>
    </source>
</evidence>
<dbReference type="PANTHER" id="PTHR34408:SF1">
    <property type="entry name" value="GLYCOSYL HYDROLASE FAMILY 19 DOMAIN-CONTAINING PROTEIN HI_1415"/>
    <property type="match status" value="1"/>
</dbReference>
<evidence type="ECO:0000259" key="7">
    <source>
        <dbReference type="PROSITE" id="PS51935"/>
    </source>
</evidence>
<keyword evidence="4" id="KW-0788">Thiol protease</keyword>
<reference evidence="9 11" key="2">
    <citation type="submission" date="2018-08" db="EMBL/GenBank/DDBJ databases">
        <title>A genome reference for cultivated species of the human gut microbiota.</title>
        <authorList>
            <person name="Zou Y."/>
            <person name="Xue W."/>
            <person name="Luo G."/>
        </authorList>
    </citation>
    <scope>NUCLEOTIDE SEQUENCE [LARGE SCALE GENOMIC DNA]</scope>
    <source>
        <strain evidence="9 11">TF05-11AC</strain>
    </source>
</reference>
<accession>A0A173XV61</accession>
<comment type="similarity">
    <text evidence="1">Belongs to the peptidase C40 family.</text>
</comment>
<evidence type="ECO:0000256" key="1">
    <source>
        <dbReference type="ARBA" id="ARBA00007074"/>
    </source>
</evidence>
<dbReference type="Gene3D" id="3.90.1720.10">
    <property type="entry name" value="endopeptidase domain like (from Nostoc punctiforme)"/>
    <property type="match status" value="1"/>
</dbReference>
<dbReference type="EMBL" id="QSSQ01000001">
    <property type="protein sequence ID" value="RGM08662.1"/>
    <property type="molecule type" value="Genomic_DNA"/>
</dbReference>
<dbReference type="SMART" id="SM00287">
    <property type="entry name" value="SH3b"/>
    <property type="match status" value="4"/>
</dbReference>
<dbReference type="PROSITE" id="PS51935">
    <property type="entry name" value="NLPC_P60"/>
    <property type="match status" value="1"/>
</dbReference>
<dbReference type="Gene3D" id="2.30.30.40">
    <property type="entry name" value="SH3 Domains"/>
    <property type="match status" value="4"/>
</dbReference>
<keyword evidence="5" id="KW-1133">Transmembrane helix</keyword>
<evidence type="ECO:0000313" key="11">
    <source>
        <dbReference type="Proteomes" id="UP000261257"/>
    </source>
</evidence>
<evidence type="ECO:0000256" key="2">
    <source>
        <dbReference type="ARBA" id="ARBA00022670"/>
    </source>
</evidence>
<evidence type="ECO:0000259" key="6">
    <source>
        <dbReference type="PROSITE" id="PS51781"/>
    </source>
</evidence>
<evidence type="ECO:0000313" key="8">
    <source>
        <dbReference type="EMBL" id="CUN54455.1"/>
    </source>
</evidence>
<keyword evidence="5" id="KW-0472">Membrane</keyword>
<dbReference type="PROSITE" id="PS51781">
    <property type="entry name" value="SH3B"/>
    <property type="match status" value="3"/>
</dbReference>